<gene>
    <name evidence="2" type="ORF">FQV27_17925</name>
</gene>
<sequence>MQTSFLCLASQRWRDRRAGDRGLCGCRPPHLPTDSRGDLIWPKLFALPVYLNLIHDVDLLQHLVGPVQSVQAMESRMVRGNEVEDTAVILLRFANGALGTVNVCDTAVAPWSWELTARENPAYPATSQDCYLIGGTEGSLSLPQLTLWANPAKRSWWEPISTTRYPFDFTDPLILQADQFAAVIRDGVPPLVSARDGLAALTVIEAVKRAAETGMPVELEGLQ</sequence>
<dbReference type="Pfam" id="PF02894">
    <property type="entry name" value="GFO_IDH_MocA_C"/>
    <property type="match status" value="1"/>
</dbReference>
<evidence type="ECO:0000313" key="3">
    <source>
        <dbReference type="Proteomes" id="UP000321562"/>
    </source>
</evidence>
<organism evidence="2 3">
    <name type="scientific">Paracoccus aurantiacus</name>
    <dbReference type="NCBI Taxonomy" id="2599412"/>
    <lineage>
        <taxon>Bacteria</taxon>
        <taxon>Pseudomonadati</taxon>
        <taxon>Pseudomonadota</taxon>
        <taxon>Alphaproteobacteria</taxon>
        <taxon>Rhodobacterales</taxon>
        <taxon>Paracoccaceae</taxon>
        <taxon>Paracoccus</taxon>
    </lineage>
</organism>
<proteinExistence type="predicted"/>
<keyword evidence="3" id="KW-1185">Reference proteome</keyword>
<evidence type="ECO:0000259" key="1">
    <source>
        <dbReference type="Pfam" id="PF02894"/>
    </source>
</evidence>
<accession>A0A5C6RQ69</accession>
<dbReference type="Proteomes" id="UP000321562">
    <property type="component" value="Unassembled WGS sequence"/>
</dbReference>
<protein>
    <submittedName>
        <fullName evidence="2">Gfo/Idh/MocA family oxidoreductase</fullName>
    </submittedName>
</protein>
<dbReference type="InterPro" id="IPR004104">
    <property type="entry name" value="Gfo/Idh/MocA-like_OxRdtase_C"/>
</dbReference>
<dbReference type="AlphaFoldDB" id="A0A5C6RQ69"/>
<dbReference type="Gene3D" id="3.30.360.10">
    <property type="entry name" value="Dihydrodipicolinate Reductase, domain 2"/>
    <property type="match status" value="1"/>
</dbReference>
<name>A0A5C6RQ69_9RHOB</name>
<dbReference type="SUPFAM" id="SSF55347">
    <property type="entry name" value="Glyceraldehyde-3-phosphate dehydrogenase-like, C-terminal domain"/>
    <property type="match status" value="1"/>
</dbReference>
<dbReference type="OrthoDB" id="9792935at2"/>
<comment type="caution">
    <text evidence="2">The sequence shown here is derived from an EMBL/GenBank/DDBJ whole genome shotgun (WGS) entry which is preliminary data.</text>
</comment>
<feature type="domain" description="Gfo/Idh/MocA-like oxidoreductase C-terminal" evidence="1">
    <location>
        <begin position="50"/>
        <end position="219"/>
    </location>
</feature>
<dbReference type="EMBL" id="VOPL01000014">
    <property type="protein sequence ID" value="TXB64055.1"/>
    <property type="molecule type" value="Genomic_DNA"/>
</dbReference>
<reference evidence="2 3" key="1">
    <citation type="submission" date="2019-08" db="EMBL/GenBank/DDBJ databases">
        <authorList>
            <person name="Ye J."/>
        </authorList>
    </citation>
    <scope>NUCLEOTIDE SEQUENCE [LARGE SCALE GENOMIC DNA]</scope>
    <source>
        <strain evidence="2 3">TK008</strain>
    </source>
</reference>
<evidence type="ECO:0000313" key="2">
    <source>
        <dbReference type="EMBL" id="TXB64055.1"/>
    </source>
</evidence>